<dbReference type="KEGG" id="lgi:LOTGIDRAFT_87533"/>
<dbReference type="STRING" id="225164.V4B796"/>
<dbReference type="OMA" id="GAYHEEE"/>
<dbReference type="RefSeq" id="XP_009045954.1">
    <property type="nucleotide sequence ID" value="XM_009047706.1"/>
</dbReference>
<evidence type="ECO:0000313" key="3">
    <source>
        <dbReference type="Proteomes" id="UP000030746"/>
    </source>
</evidence>
<dbReference type="InterPro" id="IPR007320">
    <property type="entry name" value="PDCD2_C"/>
</dbReference>
<gene>
    <name evidence="2" type="ORF">LOTGIDRAFT_87533</name>
</gene>
<dbReference type="GO" id="GO:0006915">
    <property type="term" value="P:apoptotic process"/>
    <property type="evidence" value="ECO:0007669"/>
    <property type="project" value="TreeGrafter"/>
</dbReference>
<dbReference type="Proteomes" id="UP000030746">
    <property type="component" value="Unassembled WGS sequence"/>
</dbReference>
<reference evidence="2 3" key="1">
    <citation type="journal article" date="2013" name="Nature">
        <title>Insights into bilaterian evolution from three spiralian genomes.</title>
        <authorList>
            <person name="Simakov O."/>
            <person name="Marletaz F."/>
            <person name="Cho S.J."/>
            <person name="Edsinger-Gonzales E."/>
            <person name="Havlak P."/>
            <person name="Hellsten U."/>
            <person name="Kuo D.H."/>
            <person name="Larsson T."/>
            <person name="Lv J."/>
            <person name="Arendt D."/>
            <person name="Savage R."/>
            <person name="Osoegawa K."/>
            <person name="de Jong P."/>
            <person name="Grimwood J."/>
            <person name="Chapman J.A."/>
            <person name="Shapiro H."/>
            <person name="Aerts A."/>
            <person name="Otillar R.P."/>
            <person name="Terry A.Y."/>
            <person name="Boore J.L."/>
            <person name="Grigoriev I.V."/>
            <person name="Lindberg D.R."/>
            <person name="Seaver E.C."/>
            <person name="Weisblat D.A."/>
            <person name="Putnam N.H."/>
            <person name="Rokhsar D.S."/>
        </authorList>
    </citation>
    <scope>NUCLEOTIDE SEQUENCE [LARGE SCALE GENOMIC DNA]</scope>
</reference>
<dbReference type="InterPro" id="IPR052815">
    <property type="entry name" value="PDCD2-like_regulator"/>
</dbReference>
<name>V4B796_LOTGI</name>
<organism evidence="2 3">
    <name type="scientific">Lottia gigantea</name>
    <name type="common">Giant owl limpet</name>
    <dbReference type="NCBI Taxonomy" id="225164"/>
    <lineage>
        <taxon>Eukaryota</taxon>
        <taxon>Metazoa</taxon>
        <taxon>Spiralia</taxon>
        <taxon>Lophotrochozoa</taxon>
        <taxon>Mollusca</taxon>
        <taxon>Gastropoda</taxon>
        <taxon>Patellogastropoda</taxon>
        <taxon>Lottioidea</taxon>
        <taxon>Lottiidae</taxon>
        <taxon>Lottia</taxon>
    </lineage>
</organism>
<dbReference type="GO" id="GO:0005737">
    <property type="term" value="C:cytoplasm"/>
    <property type="evidence" value="ECO:0007669"/>
    <property type="project" value="InterPro"/>
</dbReference>
<dbReference type="PANTHER" id="PTHR46421:SF1">
    <property type="entry name" value="PROGRAMMED CELL DEATH PROTEIN 2-LIKE"/>
    <property type="match status" value="1"/>
</dbReference>
<dbReference type="AlphaFoldDB" id="V4B796"/>
<dbReference type="GeneID" id="20252742"/>
<dbReference type="OrthoDB" id="366284at2759"/>
<proteinExistence type="predicted"/>
<feature type="domain" description="Programmed cell death protein 2 C-terminal" evidence="1">
    <location>
        <begin position="59"/>
        <end position="159"/>
    </location>
</feature>
<accession>V4B796</accession>
<evidence type="ECO:0000313" key="2">
    <source>
        <dbReference type="EMBL" id="ESP03421.1"/>
    </source>
</evidence>
<feature type="non-terminal residue" evidence="2">
    <location>
        <position position="1"/>
    </location>
</feature>
<dbReference type="HOGENOM" id="CLU_034893_1_1_1"/>
<dbReference type="CTD" id="20252742"/>
<feature type="non-terminal residue" evidence="2">
    <location>
        <position position="168"/>
    </location>
</feature>
<dbReference type="Pfam" id="PF04194">
    <property type="entry name" value="PDCD2_C"/>
    <property type="match status" value="1"/>
</dbReference>
<sequence>FDSYYLSVVDESDFQTENIEVDSLLKNYEKNCGGDLKSLFKRVGSGAREEYEKSEIRGDKHSHKFLKRLKRCPQQCIRYEWNGEPFFITKPSKDQQRELTCPNCRSQCVFELQLMPPLVNYLHNSHGDSSEFGTVIIFTCKDSCWSSNQRLMEETSIVQSDPDSHLFK</sequence>
<dbReference type="EMBL" id="KB200027">
    <property type="protein sequence ID" value="ESP03421.1"/>
    <property type="molecule type" value="Genomic_DNA"/>
</dbReference>
<dbReference type="PANTHER" id="PTHR46421">
    <property type="entry name" value="PROGRAMMED CELL DEATH PROTEIN 2-LIKE"/>
    <property type="match status" value="1"/>
</dbReference>
<protein>
    <recommendedName>
        <fullName evidence="1">Programmed cell death protein 2 C-terminal domain-containing protein</fullName>
    </recommendedName>
</protein>
<evidence type="ECO:0000259" key="1">
    <source>
        <dbReference type="Pfam" id="PF04194"/>
    </source>
</evidence>
<keyword evidence="3" id="KW-1185">Reference proteome</keyword>